<dbReference type="GO" id="GO:0005886">
    <property type="term" value="C:plasma membrane"/>
    <property type="evidence" value="ECO:0007669"/>
    <property type="project" value="UniProtKB-SubCell"/>
</dbReference>
<feature type="transmembrane region" description="Helical" evidence="7">
    <location>
        <begin position="420"/>
        <end position="440"/>
    </location>
</feature>
<evidence type="ECO:0000256" key="3">
    <source>
        <dbReference type="ARBA" id="ARBA00022475"/>
    </source>
</evidence>
<dbReference type="Gene3D" id="3.10.20.90">
    <property type="entry name" value="Phosphatidylinositol 3-kinase Catalytic Subunit, Chain A, domain 1"/>
    <property type="match status" value="1"/>
</dbReference>
<reference evidence="11" key="2">
    <citation type="submission" date="2015-02" db="EMBL/GenBank/DDBJ databases">
        <title>Physiological reanalysis, assessment of diazotrophy, and genome sequences of multiple isolates of Streptomyces thermoautotrophicus.</title>
        <authorList>
            <person name="MacKellar D.C."/>
            <person name="Lieber L."/>
            <person name="Norman J."/>
            <person name="Bolger A."/>
            <person name="Tobin C."/>
            <person name="Murray J.W."/>
            <person name="Friesen M."/>
            <person name="Prell J."/>
        </authorList>
    </citation>
    <scope>NUCLEOTIDE SEQUENCE [LARGE SCALE GENOMIC DNA]</scope>
    <source>
        <strain evidence="11">UBT1</strain>
    </source>
</reference>
<evidence type="ECO:0000313" key="11">
    <source>
        <dbReference type="Proteomes" id="UP000070598"/>
    </source>
</evidence>
<evidence type="ECO:0000256" key="7">
    <source>
        <dbReference type="SAM" id="Phobius"/>
    </source>
</evidence>
<comment type="similarity">
    <text evidence="2">Belongs to the EccD/Snm4 family.</text>
</comment>
<accession>A0A132N3I8</accession>
<evidence type="ECO:0000256" key="4">
    <source>
        <dbReference type="ARBA" id="ARBA00022692"/>
    </source>
</evidence>
<dbReference type="PATRIC" id="fig|1469144.8.peg.4007"/>
<dbReference type="InterPro" id="IPR044049">
    <property type="entry name" value="EccD_transm"/>
</dbReference>
<organism evidence="9 12">
    <name type="scientific">Carbonactinospora thermoautotrophica</name>
    <dbReference type="NCBI Taxonomy" id="1469144"/>
    <lineage>
        <taxon>Bacteria</taxon>
        <taxon>Bacillati</taxon>
        <taxon>Actinomycetota</taxon>
        <taxon>Actinomycetes</taxon>
        <taxon>Kitasatosporales</taxon>
        <taxon>Carbonactinosporaceae</taxon>
        <taxon>Carbonactinospora</taxon>
    </lineage>
</organism>
<feature type="transmembrane region" description="Helical" evidence="7">
    <location>
        <begin position="222"/>
        <end position="242"/>
    </location>
</feature>
<dbReference type="PIRSF" id="PIRSF017804">
    <property type="entry name" value="Secretion_EccD1"/>
    <property type="match status" value="1"/>
</dbReference>
<sequence length="453" mass="47451">MVAPHIRVDVALPEDVPLSEIMPDIVRLTDQTQSAEAHRGFNLSRFGQDPLDPALSLAAQGVRNGEILYLRSKAEQQPPIVYDDVVEAIAGAVESNSRLWNDRMLRAVALSGAALFMYLSAFVLWRAGSGGDIHGVPAILAGVMAIVLLSVGAARALVYDDHVSGAVVCAGALPHAFVAGLGILPVQEGFGPGRGHFTTASVTLLVAAVIAALLLPYRDAIFFSAALASVIGMVSGLIALFTEASVTKVAAVTATLALALIGFLPGLAARWAKIPDTFTVPEASDEPDEEVDVALIKAQANRGHEVLVGLVGACVLVLVVSLGILGFSNDLWARILTAVIAVAMFGRARIFRQATEVILLAGGGVVGLLLLELGLTLSASNSNLDRTTWIFGTTAVAAVLFALVGITLPGRQISPFWGRAMEIFEGVVLASVVPLCVAVLRMHDWARSGFGLF</sequence>
<feature type="transmembrane region" description="Helical" evidence="7">
    <location>
        <begin position="389"/>
        <end position="408"/>
    </location>
</feature>
<dbReference type="Proteomes" id="UP000070659">
    <property type="component" value="Unassembled WGS sequence"/>
</dbReference>
<feature type="transmembrane region" description="Helical" evidence="7">
    <location>
        <begin position="357"/>
        <end position="377"/>
    </location>
</feature>
<feature type="transmembrane region" description="Helical" evidence="7">
    <location>
        <begin position="306"/>
        <end position="325"/>
    </location>
</feature>
<proteinExistence type="inferred from homology"/>
<keyword evidence="3" id="KW-1003">Cell membrane</keyword>
<feature type="domain" description="EccD-like transmembrane" evidence="8">
    <location>
        <begin position="106"/>
        <end position="448"/>
    </location>
</feature>
<dbReference type="Proteomes" id="UP000070598">
    <property type="component" value="Unassembled WGS sequence"/>
</dbReference>
<feature type="transmembrane region" description="Helical" evidence="7">
    <location>
        <begin position="331"/>
        <end position="350"/>
    </location>
</feature>
<keyword evidence="4 7" id="KW-0812">Transmembrane</keyword>
<comment type="caution">
    <text evidence="9">The sequence shown here is derived from an EMBL/GenBank/DDBJ whole genome shotgun (WGS) entry which is preliminary data.</text>
</comment>
<evidence type="ECO:0000256" key="5">
    <source>
        <dbReference type="ARBA" id="ARBA00022989"/>
    </source>
</evidence>
<evidence type="ECO:0000313" key="9">
    <source>
        <dbReference type="EMBL" id="KWX04576.1"/>
    </source>
</evidence>
<evidence type="ECO:0000256" key="6">
    <source>
        <dbReference type="ARBA" id="ARBA00023136"/>
    </source>
</evidence>
<evidence type="ECO:0000313" key="12">
    <source>
        <dbReference type="Proteomes" id="UP000070659"/>
    </source>
</evidence>
<dbReference type="InterPro" id="IPR006707">
    <property type="entry name" value="T7SS_EccD"/>
</dbReference>
<feature type="transmembrane region" description="Helical" evidence="7">
    <location>
        <begin position="139"/>
        <end position="158"/>
    </location>
</feature>
<dbReference type="InterPro" id="IPR024962">
    <property type="entry name" value="YukD-like"/>
</dbReference>
<evidence type="ECO:0000256" key="1">
    <source>
        <dbReference type="ARBA" id="ARBA00004651"/>
    </source>
</evidence>
<keyword evidence="5 7" id="KW-1133">Transmembrane helix</keyword>
<protein>
    <recommendedName>
        <fullName evidence="8">EccD-like transmembrane domain-containing protein</fullName>
    </recommendedName>
</protein>
<name>A0A132N3I8_9ACTN</name>
<dbReference type="NCBIfam" id="TIGR03920">
    <property type="entry name" value="T7SS_EccD"/>
    <property type="match status" value="1"/>
</dbReference>
<evidence type="ECO:0000313" key="10">
    <source>
        <dbReference type="EMBL" id="KWX09206.1"/>
    </source>
</evidence>
<evidence type="ECO:0000259" key="8">
    <source>
        <dbReference type="Pfam" id="PF19053"/>
    </source>
</evidence>
<reference evidence="9 12" key="1">
    <citation type="submission" date="2015-02" db="EMBL/GenBank/DDBJ databases">
        <title>Physiological reanalysis, assessment of diazotrophy, and genome sequences of multiple isolates of Streptomyces thermoautotrophicus.</title>
        <authorList>
            <person name="MacKellar D.C."/>
            <person name="Lieber L."/>
            <person name="Norman J."/>
            <person name="Bolger A."/>
            <person name="Tobin C."/>
            <person name="Murray J.W."/>
            <person name="Prell J."/>
        </authorList>
    </citation>
    <scope>NUCLEOTIDE SEQUENCE [LARGE SCALE GENOMIC DNA]</scope>
    <source>
        <strain evidence="9 12">UBT1</strain>
    </source>
</reference>
<evidence type="ECO:0000256" key="2">
    <source>
        <dbReference type="ARBA" id="ARBA00006162"/>
    </source>
</evidence>
<feature type="transmembrane region" description="Helical" evidence="7">
    <location>
        <begin position="107"/>
        <end position="127"/>
    </location>
</feature>
<dbReference type="Pfam" id="PF08817">
    <property type="entry name" value="YukD"/>
    <property type="match status" value="1"/>
</dbReference>
<gene>
    <name evidence="9" type="ORF">TH66_08135</name>
    <name evidence="10" type="ORF">TR74_11005</name>
</gene>
<feature type="transmembrane region" description="Helical" evidence="7">
    <location>
        <begin position="165"/>
        <end position="184"/>
    </location>
</feature>
<dbReference type="AlphaFoldDB" id="A0A132N3I8"/>
<feature type="transmembrane region" description="Helical" evidence="7">
    <location>
        <begin position="248"/>
        <end position="268"/>
    </location>
</feature>
<dbReference type="Pfam" id="PF19053">
    <property type="entry name" value="EccD"/>
    <property type="match status" value="1"/>
</dbReference>
<keyword evidence="6 7" id="KW-0472">Membrane</keyword>
<comment type="subcellular location">
    <subcellularLocation>
        <location evidence="1">Cell membrane</location>
        <topology evidence="1">Multi-pass membrane protein</topology>
    </subcellularLocation>
</comment>
<feature type="transmembrane region" description="Helical" evidence="7">
    <location>
        <begin position="196"/>
        <end position="215"/>
    </location>
</feature>
<dbReference type="EMBL" id="JYIK01000866">
    <property type="protein sequence ID" value="KWX09206.1"/>
    <property type="molecule type" value="Genomic_DNA"/>
</dbReference>
<dbReference type="EMBL" id="JYIJ01000015">
    <property type="protein sequence ID" value="KWX04576.1"/>
    <property type="molecule type" value="Genomic_DNA"/>
</dbReference>